<evidence type="ECO:0000259" key="2">
    <source>
        <dbReference type="PROSITE" id="PS50104"/>
    </source>
</evidence>
<reference evidence="4" key="1">
    <citation type="journal article" date="2011" name="Nature">
        <title>Genome sequence and analysis of the tuber crop potato.</title>
        <authorList>
            <consortium name="The Potato Genome Sequencing Consortium"/>
        </authorList>
    </citation>
    <scope>NUCLEOTIDE SEQUENCE [LARGE SCALE GENOMIC DNA]</scope>
    <source>
        <strain evidence="4">cv. DM1-3 516 R44</strain>
    </source>
</reference>
<evidence type="ECO:0000313" key="4">
    <source>
        <dbReference type="Proteomes" id="UP000011115"/>
    </source>
</evidence>
<name>M1D6U4_SOLTU</name>
<evidence type="ECO:0000313" key="3">
    <source>
        <dbReference type="EnsemblPlants" id="PGSC0003DMT400083281"/>
    </source>
</evidence>
<proteinExistence type="predicted"/>
<dbReference type="EnsemblPlants" id="PGSC0003DMT400083281">
    <property type="protein sequence ID" value="PGSC0003DMT400083281"/>
    <property type="gene ID" value="PGSC0003DMG400033164"/>
</dbReference>
<dbReference type="InterPro" id="IPR035897">
    <property type="entry name" value="Toll_tir_struct_dom_sf"/>
</dbReference>
<dbReference type="PROSITE" id="PS50104">
    <property type="entry name" value="TIR"/>
    <property type="match status" value="1"/>
</dbReference>
<dbReference type="Proteomes" id="UP000011115">
    <property type="component" value="Unassembled WGS sequence"/>
</dbReference>
<reference evidence="3" key="2">
    <citation type="submission" date="2015-06" db="UniProtKB">
        <authorList>
            <consortium name="EnsemblPlants"/>
        </authorList>
    </citation>
    <scope>IDENTIFICATION</scope>
    <source>
        <strain evidence="3">DM1-3 516 R44</strain>
    </source>
</reference>
<evidence type="ECO:0000256" key="1">
    <source>
        <dbReference type="ARBA" id="ARBA00023027"/>
    </source>
</evidence>
<keyword evidence="1" id="KW-0520">NAD</keyword>
<dbReference type="Gramene" id="PGSC0003DMT400083281">
    <property type="protein sequence ID" value="PGSC0003DMT400083281"/>
    <property type="gene ID" value="PGSC0003DMG400033164"/>
</dbReference>
<dbReference type="InterPro" id="IPR000157">
    <property type="entry name" value="TIR_dom"/>
</dbReference>
<dbReference type="SUPFAM" id="SSF52200">
    <property type="entry name" value="Toll/Interleukin receptor TIR domain"/>
    <property type="match status" value="1"/>
</dbReference>
<dbReference type="HOGENOM" id="CLU_202126_0_0_1"/>
<sequence>MECKEVKGQIVIPIFYDVDPSHVRNQCESLAEAFDKHEWRYKDDVEGMHKVKGWKNALTAAANLVGYDIRNR</sequence>
<dbReference type="PaxDb" id="4113-PGSC0003DMT400083281"/>
<accession>M1D6U4</accession>
<dbReference type="Pfam" id="PF01582">
    <property type="entry name" value="TIR"/>
    <property type="match status" value="1"/>
</dbReference>
<keyword evidence="4" id="KW-1185">Reference proteome</keyword>
<organism evidence="3 4">
    <name type="scientific">Solanum tuberosum</name>
    <name type="common">Potato</name>
    <dbReference type="NCBI Taxonomy" id="4113"/>
    <lineage>
        <taxon>Eukaryota</taxon>
        <taxon>Viridiplantae</taxon>
        <taxon>Streptophyta</taxon>
        <taxon>Embryophyta</taxon>
        <taxon>Tracheophyta</taxon>
        <taxon>Spermatophyta</taxon>
        <taxon>Magnoliopsida</taxon>
        <taxon>eudicotyledons</taxon>
        <taxon>Gunneridae</taxon>
        <taxon>Pentapetalae</taxon>
        <taxon>asterids</taxon>
        <taxon>lamiids</taxon>
        <taxon>Solanales</taxon>
        <taxon>Solanaceae</taxon>
        <taxon>Solanoideae</taxon>
        <taxon>Solaneae</taxon>
        <taxon>Solanum</taxon>
    </lineage>
</organism>
<dbReference type="InParanoid" id="M1D6U4"/>
<dbReference type="PANTHER" id="PTHR32009:SF134">
    <property type="entry name" value="TMV RESISTANCE PROTEIN N"/>
    <property type="match status" value="1"/>
</dbReference>
<dbReference type="AlphaFoldDB" id="M1D6U4"/>
<dbReference type="OMA" id="DKHEWRY"/>
<feature type="domain" description="TIR" evidence="2">
    <location>
        <begin position="1"/>
        <end position="61"/>
    </location>
</feature>
<dbReference type="Gene3D" id="3.40.50.10140">
    <property type="entry name" value="Toll/interleukin-1 receptor homology (TIR) domain"/>
    <property type="match status" value="1"/>
</dbReference>
<protein>
    <submittedName>
        <fullName evidence="3">TMV resistance protein N</fullName>
    </submittedName>
</protein>
<dbReference type="GO" id="GO:0007165">
    <property type="term" value="P:signal transduction"/>
    <property type="evidence" value="ECO:0007669"/>
    <property type="project" value="InterPro"/>
</dbReference>
<dbReference type="PANTHER" id="PTHR32009">
    <property type="entry name" value="TMV RESISTANCE PROTEIN N-LIKE"/>
    <property type="match status" value="1"/>
</dbReference>